<comment type="caution">
    <text evidence="1">The sequence shown here is derived from an EMBL/GenBank/DDBJ whole genome shotgun (WGS) entry which is preliminary data.</text>
</comment>
<gene>
    <name evidence="1" type="ORF">CAUJ_LOCUS4952</name>
</gene>
<name>A0A8S1H1A8_9PELO</name>
<organism evidence="1 2">
    <name type="scientific">Caenorhabditis auriculariae</name>
    <dbReference type="NCBI Taxonomy" id="2777116"/>
    <lineage>
        <taxon>Eukaryota</taxon>
        <taxon>Metazoa</taxon>
        <taxon>Ecdysozoa</taxon>
        <taxon>Nematoda</taxon>
        <taxon>Chromadorea</taxon>
        <taxon>Rhabditida</taxon>
        <taxon>Rhabditina</taxon>
        <taxon>Rhabditomorpha</taxon>
        <taxon>Rhabditoidea</taxon>
        <taxon>Rhabditidae</taxon>
        <taxon>Peloderinae</taxon>
        <taxon>Caenorhabditis</taxon>
    </lineage>
</organism>
<protein>
    <submittedName>
        <fullName evidence="1">Uncharacterized protein</fullName>
    </submittedName>
</protein>
<keyword evidence="2" id="KW-1185">Reference proteome</keyword>
<sequence length="67" mass="7669">MHKFETKNLLSHEGRSKVQVNDVSKEAAEDTFVLRSSKKSSSSWTLRDVAAKFCWILLNTPCQQLEN</sequence>
<reference evidence="1" key="1">
    <citation type="submission" date="2020-10" db="EMBL/GenBank/DDBJ databases">
        <authorList>
            <person name="Kikuchi T."/>
        </authorList>
    </citation>
    <scope>NUCLEOTIDE SEQUENCE</scope>
    <source>
        <strain evidence="1">NKZ352</strain>
    </source>
</reference>
<dbReference type="AlphaFoldDB" id="A0A8S1H1A8"/>
<dbReference type="EMBL" id="CAJGYM010000009">
    <property type="protein sequence ID" value="CAD6189033.1"/>
    <property type="molecule type" value="Genomic_DNA"/>
</dbReference>
<dbReference type="Proteomes" id="UP000835052">
    <property type="component" value="Unassembled WGS sequence"/>
</dbReference>
<evidence type="ECO:0000313" key="1">
    <source>
        <dbReference type="EMBL" id="CAD6189033.1"/>
    </source>
</evidence>
<evidence type="ECO:0000313" key="2">
    <source>
        <dbReference type="Proteomes" id="UP000835052"/>
    </source>
</evidence>
<accession>A0A8S1H1A8</accession>
<proteinExistence type="predicted"/>